<keyword evidence="2" id="KW-1185">Reference proteome</keyword>
<proteinExistence type="predicted"/>
<protein>
    <submittedName>
        <fullName evidence="1">3949_t:CDS:1</fullName>
    </submittedName>
</protein>
<gene>
    <name evidence="1" type="ORF">FCALED_LOCUS16711</name>
</gene>
<sequence length="57" mass="6445">MFQLYSVNLPFPNLMFNSLSDEYIVGEIDYASGTSSELAKDKVVEVLINDIQPDAFR</sequence>
<comment type="caution">
    <text evidence="1">The sequence shown here is derived from an EMBL/GenBank/DDBJ whole genome shotgun (WGS) entry which is preliminary data.</text>
</comment>
<feature type="non-terminal residue" evidence="1">
    <location>
        <position position="57"/>
    </location>
</feature>
<reference evidence="1" key="1">
    <citation type="submission" date="2021-06" db="EMBL/GenBank/DDBJ databases">
        <authorList>
            <person name="Kallberg Y."/>
            <person name="Tangrot J."/>
            <person name="Rosling A."/>
        </authorList>
    </citation>
    <scope>NUCLEOTIDE SEQUENCE</scope>
    <source>
        <strain evidence="1">UK204</strain>
    </source>
</reference>
<evidence type="ECO:0000313" key="2">
    <source>
        <dbReference type="Proteomes" id="UP000789570"/>
    </source>
</evidence>
<dbReference type="EMBL" id="CAJVPQ010021061">
    <property type="protein sequence ID" value="CAG8757501.1"/>
    <property type="molecule type" value="Genomic_DNA"/>
</dbReference>
<dbReference type="AlphaFoldDB" id="A0A9N9J015"/>
<organism evidence="1 2">
    <name type="scientific">Funneliformis caledonium</name>
    <dbReference type="NCBI Taxonomy" id="1117310"/>
    <lineage>
        <taxon>Eukaryota</taxon>
        <taxon>Fungi</taxon>
        <taxon>Fungi incertae sedis</taxon>
        <taxon>Mucoromycota</taxon>
        <taxon>Glomeromycotina</taxon>
        <taxon>Glomeromycetes</taxon>
        <taxon>Glomerales</taxon>
        <taxon>Glomeraceae</taxon>
        <taxon>Funneliformis</taxon>
    </lineage>
</organism>
<name>A0A9N9J015_9GLOM</name>
<accession>A0A9N9J015</accession>
<dbReference type="Proteomes" id="UP000789570">
    <property type="component" value="Unassembled WGS sequence"/>
</dbReference>
<evidence type="ECO:0000313" key="1">
    <source>
        <dbReference type="EMBL" id="CAG8757501.1"/>
    </source>
</evidence>